<dbReference type="Gene3D" id="3.80.10.10">
    <property type="entry name" value="Ribonuclease Inhibitor"/>
    <property type="match status" value="1"/>
</dbReference>
<organism evidence="1 2">
    <name type="scientific">Allomyces macrogynus (strain ATCC 38327)</name>
    <name type="common">Allomyces javanicus var. macrogynus</name>
    <dbReference type="NCBI Taxonomy" id="578462"/>
    <lineage>
        <taxon>Eukaryota</taxon>
        <taxon>Fungi</taxon>
        <taxon>Fungi incertae sedis</taxon>
        <taxon>Blastocladiomycota</taxon>
        <taxon>Blastocladiomycetes</taxon>
        <taxon>Blastocladiales</taxon>
        <taxon>Blastocladiaceae</taxon>
        <taxon>Allomyces</taxon>
    </lineage>
</organism>
<keyword evidence="2" id="KW-1185">Reference proteome</keyword>
<dbReference type="Proteomes" id="UP000054350">
    <property type="component" value="Unassembled WGS sequence"/>
</dbReference>
<dbReference type="VEuPathDB" id="FungiDB:AMAG_05700"/>
<accession>A0A0L0SCY3</accession>
<dbReference type="SUPFAM" id="SSF52047">
    <property type="entry name" value="RNI-like"/>
    <property type="match status" value="1"/>
</dbReference>
<evidence type="ECO:0008006" key="3">
    <source>
        <dbReference type="Google" id="ProtNLM"/>
    </source>
</evidence>
<evidence type="ECO:0000313" key="2">
    <source>
        <dbReference type="Proteomes" id="UP000054350"/>
    </source>
</evidence>
<reference evidence="2" key="2">
    <citation type="submission" date="2009-11" db="EMBL/GenBank/DDBJ databases">
        <title>The Genome Sequence of Allomyces macrogynus strain ATCC 38327.</title>
        <authorList>
            <consortium name="The Broad Institute Genome Sequencing Platform"/>
            <person name="Russ C."/>
            <person name="Cuomo C."/>
            <person name="Shea T."/>
            <person name="Young S.K."/>
            <person name="Zeng Q."/>
            <person name="Koehrsen M."/>
            <person name="Haas B."/>
            <person name="Borodovsky M."/>
            <person name="Guigo R."/>
            <person name="Alvarado L."/>
            <person name="Berlin A."/>
            <person name="Borenstein D."/>
            <person name="Chen Z."/>
            <person name="Engels R."/>
            <person name="Freedman E."/>
            <person name="Gellesch M."/>
            <person name="Goldberg J."/>
            <person name="Griggs A."/>
            <person name="Gujja S."/>
            <person name="Heiman D."/>
            <person name="Hepburn T."/>
            <person name="Howarth C."/>
            <person name="Jen D."/>
            <person name="Larson L."/>
            <person name="Lewis B."/>
            <person name="Mehta T."/>
            <person name="Park D."/>
            <person name="Pearson M."/>
            <person name="Roberts A."/>
            <person name="Saif S."/>
            <person name="Shenoy N."/>
            <person name="Sisk P."/>
            <person name="Stolte C."/>
            <person name="Sykes S."/>
            <person name="Walk T."/>
            <person name="White J."/>
            <person name="Yandava C."/>
            <person name="Burger G."/>
            <person name="Gray M.W."/>
            <person name="Holland P.W.H."/>
            <person name="King N."/>
            <person name="Lang F.B.F."/>
            <person name="Roger A.J."/>
            <person name="Ruiz-Trillo I."/>
            <person name="Lander E."/>
            <person name="Nusbaum C."/>
        </authorList>
    </citation>
    <scope>NUCLEOTIDE SEQUENCE [LARGE SCALE GENOMIC DNA]</scope>
    <source>
        <strain evidence="2">ATCC 38327</strain>
    </source>
</reference>
<gene>
    <name evidence="1" type="ORF">AMAG_05700</name>
</gene>
<protein>
    <recommendedName>
        <fullName evidence="3">F-box domain-containing protein</fullName>
    </recommendedName>
</protein>
<evidence type="ECO:0000313" key="1">
    <source>
        <dbReference type="EMBL" id="KNE60297.1"/>
    </source>
</evidence>
<proteinExistence type="predicted"/>
<dbReference type="AlphaFoldDB" id="A0A0L0SCY3"/>
<reference evidence="1 2" key="1">
    <citation type="submission" date="2009-11" db="EMBL/GenBank/DDBJ databases">
        <title>Annotation of Allomyces macrogynus ATCC 38327.</title>
        <authorList>
            <consortium name="The Broad Institute Genome Sequencing Platform"/>
            <person name="Russ C."/>
            <person name="Cuomo C."/>
            <person name="Burger G."/>
            <person name="Gray M.W."/>
            <person name="Holland P.W.H."/>
            <person name="King N."/>
            <person name="Lang F.B.F."/>
            <person name="Roger A.J."/>
            <person name="Ruiz-Trillo I."/>
            <person name="Young S.K."/>
            <person name="Zeng Q."/>
            <person name="Gargeya S."/>
            <person name="Fitzgerald M."/>
            <person name="Haas B."/>
            <person name="Abouelleil A."/>
            <person name="Alvarado L."/>
            <person name="Arachchi H.M."/>
            <person name="Berlin A."/>
            <person name="Chapman S.B."/>
            <person name="Gearin G."/>
            <person name="Goldberg J."/>
            <person name="Griggs A."/>
            <person name="Gujja S."/>
            <person name="Hansen M."/>
            <person name="Heiman D."/>
            <person name="Howarth C."/>
            <person name="Larimer J."/>
            <person name="Lui A."/>
            <person name="MacDonald P.J.P."/>
            <person name="McCowen C."/>
            <person name="Montmayeur A."/>
            <person name="Murphy C."/>
            <person name="Neiman D."/>
            <person name="Pearson M."/>
            <person name="Priest M."/>
            <person name="Roberts A."/>
            <person name="Saif S."/>
            <person name="Shea T."/>
            <person name="Sisk P."/>
            <person name="Stolte C."/>
            <person name="Sykes S."/>
            <person name="Wortman J."/>
            <person name="Nusbaum C."/>
            <person name="Birren B."/>
        </authorList>
    </citation>
    <scope>NUCLEOTIDE SEQUENCE [LARGE SCALE GENOMIC DNA]</scope>
    <source>
        <strain evidence="1 2">ATCC 38327</strain>
    </source>
</reference>
<dbReference type="EMBL" id="GG745336">
    <property type="protein sequence ID" value="KNE60297.1"/>
    <property type="molecule type" value="Genomic_DNA"/>
</dbReference>
<name>A0A0L0SCY3_ALLM3</name>
<sequence>MSGSQALALPNLIPETGLRTLHLSSSVAAAHTLQALLRKTLLSLQDLALQGADFIDQCVHILLELFPPKLEHLSISAHRMTAFGSRVLFQRMPLKSLKLFGRTVFHEVLEALAVWLGQNTQLTHLRIDNLCDHGSNVTARKMLFEALPSRIKTLRLLTMAGSDEPMMVFAKHLPRLVQLQALDSGSSMA</sequence>
<dbReference type="InterPro" id="IPR032675">
    <property type="entry name" value="LRR_dom_sf"/>
</dbReference>